<dbReference type="KEGG" id="lcre:Pla8534_61010"/>
<dbReference type="InterPro" id="IPR050625">
    <property type="entry name" value="ParA/MinD_ATPase"/>
</dbReference>
<reference evidence="3 4" key="1">
    <citation type="submission" date="2019-02" db="EMBL/GenBank/DDBJ databases">
        <title>Deep-cultivation of Planctomycetes and their phenomic and genomic characterization uncovers novel biology.</title>
        <authorList>
            <person name="Wiegand S."/>
            <person name="Jogler M."/>
            <person name="Boedeker C."/>
            <person name="Pinto D."/>
            <person name="Vollmers J."/>
            <person name="Rivas-Marin E."/>
            <person name="Kohn T."/>
            <person name="Peeters S.H."/>
            <person name="Heuer A."/>
            <person name="Rast P."/>
            <person name="Oberbeckmann S."/>
            <person name="Bunk B."/>
            <person name="Jeske O."/>
            <person name="Meyerdierks A."/>
            <person name="Storesund J.E."/>
            <person name="Kallscheuer N."/>
            <person name="Luecker S."/>
            <person name="Lage O.M."/>
            <person name="Pohl T."/>
            <person name="Merkel B.J."/>
            <person name="Hornburger P."/>
            <person name="Mueller R.-W."/>
            <person name="Bruemmer F."/>
            <person name="Labrenz M."/>
            <person name="Spormann A.M."/>
            <person name="Op den Camp H."/>
            <person name="Overmann J."/>
            <person name="Amann R."/>
            <person name="Jetten M.S.M."/>
            <person name="Mascher T."/>
            <person name="Medema M.H."/>
            <person name="Devos D.P."/>
            <person name="Kaster A.-K."/>
            <person name="Ovreas L."/>
            <person name="Rohde M."/>
            <person name="Galperin M.Y."/>
            <person name="Jogler C."/>
        </authorList>
    </citation>
    <scope>NUCLEOTIDE SEQUENCE [LARGE SCALE GENOMIC DNA]</scope>
    <source>
        <strain evidence="3 4">Pla85_3_4</strain>
    </source>
</reference>
<keyword evidence="2" id="KW-0067">ATP-binding</keyword>
<dbReference type="GO" id="GO:0051782">
    <property type="term" value="P:negative regulation of cell division"/>
    <property type="evidence" value="ECO:0007669"/>
    <property type="project" value="TreeGrafter"/>
</dbReference>
<keyword evidence="1" id="KW-0547">Nucleotide-binding</keyword>
<dbReference type="OrthoDB" id="9816297at2"/>
<dbReference type="RefSeq" id="WP_145057334.1">
    <property type="nucleotide sequence ID" value="NZ_CP036433.1"/>
</dbReference>
<evidence type="ECO:0000256" key="1">
    <source>
        <dbReference type="ARBA" id="ARBA00022741"/>
    </source>
</evidence>
<dbReference type="GO" id="GO:0016887">
    <property type="term" value="F:ATP hydrolysis activity"/>
    <property type="evidence" value="ECO:0007669"/>
    <property type="project" value="TreeGrafter"/>
</dbReference>
<evidence type="ECO:0000313" key="3">
    <source>
        <dbReference type="EMBL" id="QDU98240.1"/>
    </source>
</evidence>
<keyword evidence="4" id="KW-1185">Reference proteome</keyword>
<dbReference type="Proteomes" id="UP000317648">
    <property type="component" value="Chromosome"/>
</dbReference>
<evidence type="ECO:0000313" key="4">
    <source>
        <dbReference type="Proteomes" id="UP000317648"/>
    </source>
</evidence>
<dbReference type="AlphaFoldDB" id="A0A518E2C5"/>
<dbReference type="PANTHER" id="PTHR43384:SF4">
    <property type="entry name" value="CELLULOSE BIOSYNTHESIS PROTEIN BCSQ-RELATED"/>
    <property type="match status" value="1"/>
</dbReference>
<dbReference type="Gene3D" id="3.40.50.300">
    <property type="entry name" value="P-loop containing nucleotide triphosphate hydrolases"/>
    <property type="match status" value="1"/>
</dbReference>
<name>A0A518E2C5_9BACT</name>
<accession>A0A518E2C5</accession>
<dbReference type="InterPro" id="IPR027417">
    <property type="entry name" value="P-loop_NTPase"/>
</dbReference>
<sequence>MPDQAAELRSLMRNAEQSRPRTNGPAAPILVVQGGKGGVGATWLSVNLAIGLALQGGRTVLVDANLNHADAASYCGVQDRDTIAEVMRGERDLREVLQPGPAGLLVAAGAWAPSFMAEASDRMQQRLVDQIRTLGSHAERIVVDLGAGTGPLARKFWQAADQALVVATPDTAALMDSYATIKTLHRAGQAEIGFLVNQAKSSAEADELFARLERSCRRFLNTPITSYGDIPSDPLLPSSIEQGEPLLLLRPQADASAGIQRLASRIFHRSLQEAA</sequence>
<gene>
    <name evidence="3" type="primary">ylxH_1</name>
    <name evidence="3" type="ORF">Pla8534_61010</name>
</gene>
<dbReference type="GO" id="GO:0005524">
    <property type="term" value="F:ATP binding"/>
    <property type="evidence" value="ECO:0007669"/>
    <property type="project" value="UniProtKB-KW"/>
</dbReference>
<dbReference type="EMBL" id="CP036433">
    <property type="protein sequence ID" value="QDU98240.1"/>
    <property type="molecule type" value="Genomic_DNA"/>
</dbReference>
<protein>
    <submittedName>
        <fullName evidence="3">Flagellum site-determining protein YlxH</fullName>
    </submittedName>
</protein>
<evidence type="ECO:0000256" key="2">
    <source>
        <dbReference type="ARBA" id="ARBA00022840"/>
    </source>
</evidence>
<proteinExistence type="predicted"/>
<dbReference type="Pfam" id="PF10609">
    <property type="entry name" value="ParA"/>
    <property type="match status" value="1"/>
</dbReference>
<dbReference type="SUPFAM" id="SSF52540">
    <property type="entry name" value="P-loop containing nucleoside triphosphate hydrolases"/>
    <property type="match status" value="1"/>
</dbReference>
<dbReference type="GO" id="GO:0005829">
    <property type="term" value="C:cytosol"/>
    <property type="evidence" value="ECO:0007669"/>
    <property type="project" value="TreeGrafter"/>
</dbReference>
<dbReference type="InterPro" id="IPR033756">
    <property type="entry name" value="YlxH/NBP35"/>
</dbReference>
<dbReference type="GO" id="GO:0009898">
    <property type="term" value="C:cytoplasmic side of plasma membrane"/>
    <property type="evidence" value="ECO:0007669"/>
    <property type="project" value="TreeGrafter"/>
</dbReference>
<dbReference type="PANTHER" id="PTHR43384">
    <property type="entry name" value="SEPTUM SITE-DETERMINING PROTEIN MIND HOMOLOG, CHLOROPLASTIC-RELATED"/>
    <property type="match status" value="1"/>
</dbReference>
<organism evidence="3 4">
    <name type="scientific">Lignipirellula cremea</name>
    <dbReference type="NCBI Taxonomy" id="2528010"/>
    <lineage>
        <taxon>Bacteria</taxon>
        <taxon>Pseudomonadati</taxon>
        <taxon>Planctomycetota</taxon>
        <taxon>Planctomycetia</taxon>
        <taxon>Pirellulales</taxon>
        <taxon>Pirellulaceae</taxon>
        <taxon>Lignipirellula</taxon>
    </lineage>
</organism>